<dbReference type="SUPFAM" id="SSF52518">
    <property type="entry name" value="Thiamin diphosphate-binding fold (THDP-binding)"/>
    <property type="match status" value="2"/>
</dbReference>
<dbReference type="SUPFAM" id="SSF52467">
    <property type="entry name" value="DHS-like NAD/FAD-binding domain"/>
    <property type="match status" value="1"/>
</dbReference>
<evidence type="ECO:0000313" key="7">
    <source>
        <dbReference type="EMBL" id="TPE61796.1"/>
    </source>
</evidence>
<dbReference type="CDD" id="cd07035">
    <property type="entry name" value="TPP_PYR_POX_like"/>
    <property type="match status" value="1"/>
</dbReference>
<dbReference type="FunFam" id="3.40.50.970:FF:000007">
    <property type="entry name" value="Acetolactate synthase"/>
    <property type="match status" value="1"/>
</dbReference>
<dbReference type="InterPro" id="IPR012001">
    <property type="entry name" value="Thiamin_PyroP_enz_TPP-bd_dom"/>
</dbReference>
<dbReference type="GO" id="GO:0050660">
    <property type="term" value="F:flavin adenine dinucleotide binding"/>
    <property type="evidence" value="ECO:0007669"/>
    <property type="project" value="TreeGrafter"/>
</dbReference>
<dbReference type="InterPro" id="IPR029061">
    <property type="entry name" value="THDP-binding"/>
</dbReference>
<dbReference type="Gene3D" id="3.40.50.1220">
    <property type="entry name" value="TPP-binding domain"/>
    <property type="match status" value="1"/>
</dbReference>
<feature type="domain" description="Thiamine pyrophosphate enzyme N-terminal TPP-binding" evidence="6">
    <location>
        <begin position="17"/>
        <end position="129"/>
    </location>
</feature>
<dbReference type="EMBL" id="VFSU01000021">
    <property type="protein sequence ID" value="TPE61796.1"/>
    <property type="molecule type" value="Genomic_DNA"/>
</dbReference>
<name>A0A501XMK8_9SPHN</name>
<dbReference type="GO" id="GO:0009097">
    <property type="term" value="P:isoleucine biosynthetic process"/>
    <property type="evidence" value="ECO:0007669"/>
    <property type="project" value="TreeGrafter"/>
</dbReference>
<protein>
    <submittedName>
        <fullName evidence="7">Thiamine pyrophosphate-binding protein</fullName>
    </submittedName>
</protein>
<dbReference type="NCBIfam" id="NF006052">
    <property type="entry name" value="PRK08199.1"/>
    <property type="match status" value="1"/>
</dbReference>
<evidence type="ECO:0000256" key="1">
    <source>
        <dbReference type="ARBA" id="ARBA00007812"/>
    </source>
</evidence>
<dbReference type="PANTHER" id="PTHR18968">
    <property type="entry name" value="THIAMINE PYROPHOSPHATE ENZYMES"/>
    <property type="match status" value="1"/>
</dbReference>
<keyword evidence="8" id="KW-1185">Reference proteome</keyword>
<dbReference type="PANTHER" id="PTHR18968:SF120">
    <property type="entry name" value="ACETOLACTATE SYNTHASE LARGE SUBUNIT"/>
    <property type="match status" value="1"/>
</dbReference>
<evidence type="ECO:0000256" key="2">
    <source>
        <dbReference type="ARBA" id="ARBA00023052"/>
    </source>
</evidence>
<dbReference type="Pfam" id="PF02776">
    <property type="entry name" value="TPP_enzyme_N"/>
    <property type="match status" value="1"/>
</dbReference>
<dbReference type="GO" id="GO:0000287">
    <property type="term" value="F:magnesium ion binding"/>
    <property type="evidence" value="ECO:0007669"/>
    <property type="project" value="InterPro"/>
</dbReference>
<dbReference type="Gene3D" id="3.40.50.970">
    <property type="match status" value="2"/>
</dbReference>
<dbReference type="GO" id="GO:0003984">
    <property type="term" value="F:acetolactate synthase activity"/>
    <property type="evidence" value="ECO:0007669"/>
    <property type="project" value="TreeGrafter"/>
</dbReference>
<comment type="caution">
    <text evidence="7">The sequence shown here is derived from an EMBL/GenBank/DDBJ whole genome shotgun (WGS) entry which is preliminary data.</text>
</comment>
<dbReference type="InterPro" id="IPR011766">
    <property type="entry name" value="TPP_enzyme_TPP-bd"/>
</dbReference>
<dbReference type="InterPro" id="IPR029035">
    <property type="entry name" value="DHS-like_NAD/FAD-binding_dom"/>
</dbReference>
<dbReference type="GO" id="GO:0009099">
    <property type="term" value="P:L-valine biosynthetic process"/>
    <property type="evidence" value="ECO:0007669"/>
    <property type="project" value="TreeGrafter"/>
</dbReference>
<dbReference type="AlphaFoldDB" id="A0A501XMK8"/>
<evidence type="ECO:0000259" key="4">
    <source>
        <dbReference type="Pfam" id="PF00205"/>
    </source>
</evidence>
<dbReference type="Pfam" id="PF02775">
    <property type="entry name" value="TPP_enzyme_C"/>
    <property type="match status" value="1"/>
</dbReference>
<feature type="domain" description="Thiamine pyrophosphate enzyme central" evidence="4">
    <location>
        <begin position="202"/>
        <end position="340"/>
    </location>
</feature>
<reference evidence="7 8" key="1">
    <citation type="submission" date="2019-06" db="EMBL/GenBank/DDBJ databases">
        <authorList>
            <person name="Lee I."/>
            <person name="Jang G.I."/>
            <person name="Hwang C.Y."/>
        </authorList>
    </citation>
    <scope>NUCLEOTIDE SEQUENCE [LARGE SCALE GENOMIC DNA]</scope>
    <source>
        <strain evidence="7 8">PAMC 28131</strain>
    </source>
</reference>
<dbReference type="InterPro" id="IPR045229">
    <property type="entry name" value="TPP_enz"/>
</dbReference>
<proteinExistence type="inferred from homology"/>
<dbReference type="CDD" id="cd00568">
    <property type="entry name" value="TPP_enzymes"/>
    <property type="match status" value="1"/>
</dbReference>
<evidence type="ECO:0000259" key="6">
    <source>
        <dbReference type="Pfam" id="PF02776"/>
    </source>
</evidence>
<dbReference type="GO" id="GO:0030976">
    <property type="term" value="F:thiamine pyrophosphate binding"/>
    <property type="evidence" value="ECO:0007669"/>
    <property type="project" value="InterPro"/>
</dbReference>
<dbReference type="RefSeq" id="WP_140927855.1">
    <property type="nucleotide sequence ID" value="NZ_VFSU01000021.1"/>
</dbReference>
<sequence>MLDKALLRGFAFRMGRTVSTLIAESLAAAGITHAFAVPGESYLPLLDAMRDVPVRLVTCRHEAAAGNMAEAAAKLTGLPGVAMVTRGPGATHAAIALHTAQQDSTPLLLLVGQVGDDMIGREAFQEVDYHRVFGSIAKQVITLREPARVAEQMASALATALSGRPGPVVVVLPDDKLALEAPPGVALAPAPLEPPAPPQRAIQAISALLEHAERPILLLGGPLWSADDSRMAELVATRLGLPVVTSWRRKDRFDNAHPHYAGELGLGANPALLAAVKSADLLLVVGARLTENATQGYTLIDPDFAARALVHVCADPEALRRTWQPRLAVQASAGEALAALATLPPHERTRWVAEMAALHRDWSRPTAVQSGVNPADVIRTLSDQLPPDAIFCNGAGNFASWLHRFHLHRRPHTQLAPTSGAMGYGVPAGIAASLLHPDRQVVVVAGDGDFLMSAQELATVAHEGATPLFVVMDNGQYGTIRMHQARDYPGRPSATRLTNPDFATFAWSFGLHGETVRSTAEFAPALERCRGKAALIHVLVDPDEIAPGRRLAADL</sequence>
<evidence type="ECO:0000313" key="8">
    <source>
        <dbReference type="Proteomes" id="UP000319897"/>
    </source>
</evidence>
<keyword evidence="2 3" id="KW-0786">Thiamine pyrophosphate</keyword>
<dbReference type="Pfam" id="PF00205">
    <property type="entry name" value="TPP_enzyme_M"/>
    <property type="match status" value="1"/>
</dbReference>
<accession>A0A501XMK8</accession>
<comment type="similarity">
    <text evidence="1 3">Belongs to the TPP enzyme family.</text>
</comment>
<feature type="domain" description="Thiamine pyrophosphate enzyme TPP-binding" evidence="5">
    <location>
        <begin position="394"/>
        <end position="538"/>
    </location>
</feature>
<dbReference type="Proteomes" id="UP000319897">
    <property type="component" value="Unassembled WGS sequence"/>
</dbReference>
<evidence type="ECO:0000259" key="5">
    <source>
        <dbReference type="Pfam" id="PF02775"/>
    </source>
</evidence>
<dbReference type="OrthoDB" id="4494979at2"/>
<organism evidence="7 8">
    <name type="scientific">Sandaracinobacter neustonicus</name>
    <dbReference type="NCBI Taxonomy" id="1715348"/>
    <lineage>
        <taxon>Bacteria</taxon>
        <taxon>Pseudomonadati</taxon>
        <taxon>Pseudomonadota</taxon>
        <taxon>Alphaproteobacteria</taxon>
        <taxon>Sphingomonadales</taxon>
        <taxon>Sphingosinicellaceae</taxon>
        <taxon>Sandaracinobacter</taxon>
    </lineage>
</organism>
<dbReference type="InterPro" id="IPR012000">
    <property type="entry name" value="Thiamin_PyroP_enz_cen_dom"/>
</dbReference>
<dbReference type="GO" id="GO:0005948">
    <property type="term" value="C:acetolactate synthase complex"/>
    <property type="evidence" value="ECO:0007669"/>
    <property type="project" value="TreeGrafter"/>
</dbReference>
<gene>
    <name evidence="7" type="ORF">FJQ54_07820</name>
</gene>
<evidence type="ECO:0000256" key="3">
    <source>
        <dbReference type="RuleBase" id="RU362132"/>
    </source>
</evidence>